<evidence type="ECO:0000256" key="1">
    <source>
        <dbReference type="SAM" id="Phobius"/>
    </source>
</evidence>
<keyword evidence="1" id="KW-0472">Membrane</keyword>
<evidence type="ECO:0000313" key="2">
    <source>
        <dbReference type="EMBL" id="AIF83862.1"/>
    </source>
</evidence>
<feature type="transmembrane region" description="Helical" evidence="1">
    <location>
        <begin position="50"/>
        <end position="71"/>
    </location>
</feature>
<dbReference type="Proteomes" id="UP000028194">
    <property type="component" value="Chromosome"/>
</dbReference>
<keyword evidence="1" id="KW-1133">Transmembrane helix</keyword>
<dbReference type="AlphaFoldDB" id="A0A075MSU8"/>
<sequence>MFSIKKWKANQKIGKMARIGVFALAGLFASIFVFGHPAYAQTTTSAPTMDMTPLIAVIVGIIPLFIVLSLLDKLGGKFK</sequence>
<name>A0A075MSU8_9ARCH</name>
<dbReference type="EMBL" id="CP007174">
    <property type="protein sequence ID" value="AIF83862.1"/>
    <property type="molecule type" value="Genomic_DNA"/>
</dbReference>
<reference evidence="2 3" key="1">
    <citation type="journal article" date="2014" name="PLoS ONE">
        <title>Genome Sequence of Candidatus Nitrososphaera evergladensis from Group I.1b Enriched from Everglades Soil Reveals Novel Genomic Features of the Ammonia-Oxidizing Archaea.</title>
        <authorList>
            <person name="Zhalnina K.V."/>
            <person name="Dias R."/>
            <person name="Leonard M.T."/>
            <person name="Dorr de Quadros P."/>
            <person name="Camargo F.A."/>
            <person name="Drew J.C."/>
            <person name="Farmerie W.G."/>
            <person name="Daroub S.H."/>
            <person name="Triplett E.W."/>
        </authorList>
    </citation>
    <scope>NUCLEOTIDE SEQUENCE [LARGE SCALE GENOMIC DNA]</scope>
    <source>
        <strain evidence="2 3">SR1</strain>
    </source>
</reference>
<keyword evidence="3" id="KW-1185">Reference proteome</keyword>
<dbReference type="HOGENOM" id="CLU_196449_0_0_2"/>
<dbReference type="KEGG" id="nev:NTE_01801"/>
<dbReference type="STRING" id="1459636.NTE_01801"/>
<evidence type="ECO:0000313" key="3">
    <source>
        <dbReference type="Proteomes" id="UP000028194"/>
    </source>
</evidence>
<accession>A0A075MSU8</accession>
<gene>
    <name evidence="2" type="ORF">NTE_01801</name>
</gene>
<keyword evidence="1" id="KW-0812">Transmembrane</keyword>
<organism evidence="2 3">
    <name type="scientific">Candidatus Nitrososphaera evergladensis SR1</name>
    <dbReference type="NCBI Taxonomy" id="1459636"/>
    <lineage>
        <taxon>Archaea</taxon>
        <taxon>Nitrososphaerota</taxon>
        <taxon>Nitrososphaeria</taxon>
        <taxon>Nitrososphaerales</taxon>
        <taxon>Nitrososphaeraceae</taxon>
        <taxon>Nitrososphaera</taxon>
    </lineage>
</organism>
<protein>
    <submittedName>
        <fullName evidence="2">Uncharacterized protein</fullName>
    </submittedName>
</protein>
<proteinExistence type="predicted"/>
<dbReference type="OrthoDB" id="383243at2157"/>